<organism evidence="4 5">
    <name type="scientific">Stachybotrys elegans</name>
    <dbReference type="NCBI Taxonomy" id="80388"/>
    <lineage>
        <taxon>Eukaryota</taxon>
        <taxon>Fungi</taxon>
        <taxon>Dikarya</taxon>
        <taxon>Ascomycota</taxon>
        <taxon>Pezizomycotina</taxon>
        <taxon>Sordariomycetes</taxon>
        <taxon>Hypocreomycetidae</taxon>
        <taxon>Hypocreales</taxon>
        <taxon>Stachybotryaceae</taxon>
        <taxon>Stachybotrys</taxon>
    </lineage>
</organism>
<dbReference type="EMBL" id="JAGPNK010000028">
    <property type="protein sequence ID" value="KAH7303866.1"/>
    <property type="molecule type" value="Genomic_DNA"/>
</dbReference>
<proteinExistence type="inferred from homology"/>
<dbReference type="PANTHER" id="PTHR45348:SF2">
    <property type="entry name" value="ZINC-TYPE ALCOHOL DEHYDROGENASE-LIKE PROTEIN C2E1P3.01"/>
    <property type="match status" value="1"/>
</dbReference>
<evidence type="ECO:0000256" key="2">
    <source>
        <dbReference type="ARBA" id="ARBA00023002"/>
    </source>
</evidence>
<name>A0A8K0SE66_9HYPO</name>
<dbReference type="Gene3D" id="3.40.50.720">
    <property type="entry name" value="NAD(P)-binding Rossmann-like Domain"/>
    <property type="match status" value="1"/>
</dbReference>
<dbReference type="PANTHER" id="PTHR45348">
    <property type="entry name" value="HYPOTHETICAL OXIDOREDUCTASE (EUROFUNG)"/>
    <property type="match status" value="1"/>
</dbReference>
<evidence type="ECO:0000256" key="1">
    <source>
        <dbReference type="ARBA" id="ARBA00008072"/>
    </source>
</evidence>
<reference evidence="4" key="1">
    <citation type="journal article" date="2021" name="Nat. Commun.">
        <title>Genetic determinants of endophytism in the Arabidopsis root mycobiome.</title>
        <authorList>
            <person name="Mesny F."/>
            <person name="Miyauchi S."/>
            <person name="Thiergart T."/>
            <person name="Pickel B."/>
            <person name="Atanasova L."/>
            <person name="Karlsson M."/>
            <person name="Huettel B."/>
            <person name="Barry K.W."/>
            <person name="Haridas S."/>
            <person name="Chen C."/>
            <person name="Bauer D."/>
            <person name="Andreopoulos W."/>
            <person name="Pangilinan J."/>
            <person name="LaButti K."/>
            <person name="Riley R."/>
            <person name="Lipzen A."/>
            <person name="Clum A."/>
            <person name="Drula E."/>
            <person name="Henrissat B."/>
            <person name="Kohler A."/>
            <person name="Grigoriev I.V."/>
            <person name="Martin F.M."/>
            <person name="Hacquard S."/>
        </authorList>
    </citation>
    <scope>NUCLEOTIDE SEQUENCE</scope>
    <source>
        <strain evidence="4">MPI-CAGE-CH-0235</strain>
    </source>
</reference>
<dbReference type="CDD" id="cd08249">
    <property type="entry name" value="enoyl_reductase_like"/>
    <property type="match status" value="1"/>
</dbReference>
<dbReference type="Pfam" id="PF08240">
    <property type="entry name" value="ADH_N"/>
    <property type="match status" value="1"/>
</dbReference>
<comment type="caution">
    <text evidence="4">The sequence shown here is derived from an EMBL/GenBank/DDBJ whole genome shotgun (WGS) entry which is preliminary data.</text>
</comment>
<dbReference type="InterPro" id="IPR020843">
    <property type="entry name" value="ER"/>
</dbReference>
<keyword evidence="5" id="KW-1185">Reference proteome</keyword>
<dbReference type="AlphaFoldDB" id="A0A8K0SE66"/>
<dbReference type="SUPFAM" id="SSF51735">
    <property type="entry name" value="NAD(P)-binding Rossmann-fold domains"/>
    <property type="match status" value="1"/>
</dbReference>
<dbReference type="GO" id="GO:0016651">
    <property type="term" value="F:oxidoreductase activity, acting on NAD(P)H"/>
    <property type="evidence" value="ECO:0007669"/>
    <property type="project" value="InterPro"/>
</dbReference>
<dbReference type="SUPFAM" id="SSF50129">
    <property type="entry name" value="GroES-like"/>
    <property type="match status" value="1"/>
</dbReference>
<dbReference type="InterPro" id="IPR011032">
    <property type="entry name" value="GroES-like_sf"/>
</dbReference>
<dbReference type="InterPro" id="IPR036291">
    <property type="entry name" value="NAD(P)-bd_dom_sf"/>
</dbReference>
<evidence type="ECO:0000313" key="4">
    <source>
        <dbReference type="EMBL" id="KAH7303866.1"/>
    </source>
</evidence>
<dbReference type="Pfam" id="PF00107">
    <property type="entry name" value="ADH_zinc_N"/>
    <property type="match status" value="1"/>
</dbReference>
<accession>A0A8K0SE66</accession>
<dbReference type="InterPro" id="IPR013154">
    <property type="entry name" value="ADH-like_N"/>
</dbReference>
<evidence type="ECO:0000259" key="3">
    <source>
        <dbReference type="SMART" id="SM00829"/>
    </source>
</evidence>
<dbReference type="Proteomes" id="UP000813444">
    <property type="component" value="Unassembled WGS sequence"/>
</dbReference>
<comment type="similarity">
    <text evidence="1">Belongs to the zinc-containing alcohol dehydrogenase family.</text>
</comment>
<dbReference type="OrthoDB" id="48317at2759"/>
<evidence type="ECO:0000313" key="5">
    <source>
        <dbReference type="Proteomes" id="UP000813444"/>
    </source>
</evidence>
<gene>
    <name evidence="4" type="ORF">B0I35DRAFT_517165</name>
</gene>
<dbReference type="InterPro" id="IPR047122">
    <property type="entry name" value="Trans-enoyl_RdTase-like"/>
</dbReference>
<feature type="domain" description="Enoyl reductase (ER)" evidence="3">
    <location>
        <begin position="10"/>
        <end position="349"/>
    </location>
</feature>
<protein>
    <submittedName>
        <fullName evidence="4">Chaperonin 10-like protein</fullName>
    </submittedName>
</protein>
<dbReference type="InterPro" id="IPR013149">
    <property type="entry name" value="ADH-like_C"/>
</dbReference>
<sequence length="352" mass="37920">MKPNKSIVVDSPGKASIHEVPYPTLPADDYLIVKPRAVAINPVDWKQIDADGDRRTDGCQVGFDYAGTVEEVGPGVTLPFKKGDRVAGAIHGTNTHLKSNGGFATYATAREFLQAHIPESLSFEEAATQGVALATIGLTYRFLQLPWPTEPAREPFDIFIYGGSTAMGITMIQMASLSGGTVIATSSPSNAEYMKSLGASHVLDYKSDSLTEDILKLTGSQLKYAVDCHSDEFSATLCAKVLQGSEARMASLRRTEDIVKATNPNLEHEEIKGYLAFGGVWNSAGDFEARPQDYDYMKTFGPMFWGLLGAGKLKPPRLYVNHGGSGLDGVLAGLDKLRNGQVSAGKLVYSME</sequence>
<dbReference type="Gene3D" id="3.90.180.10">
    <property type="entry name" value="Medium-chain alcohol dehydrogenases, catalytic domain"/>
    <property type="match status" value="1"/>
</dbReference>
<keyword evidence="2" id="KW-0560">Oxidoreductase</keyword>
<dbReference type="SMART" id="SM00829">
    <property type="entry name" value="PKS_ER"/>
    <property type="match status" value="1"/>
</dbReference>